<keyword evidence="1" id="KW-0812">Transmembrane</keyword>
<dbReference type="NCBIfam" id="TIGR03781">
    <property type="entry name" value="Bac_Flav_CT_K"/>
    <property type="match status" value="1"/>
</dbReference>
<gene>
    <name evidence="2" type="primary">traK</name>
    <name evidence="2" type="ORF">P0Y49_09445</name>
</gene>
<organism evidence="2 3">
    <name type="scientific">Candidatus Pedobacter colombiensis</name>
    <dbReference type="NCBI Taxonomy" id="3121371"/>
    <lineage>
        <taxon>Bacteria</taxon>
        <taxon>Pseudomonadati</taxon>
        <taxon>Bacteroidota</taxon>
        <taxon>Sphingobacteriia</taxon>
        <taxon>Sphingobacteriales</taxon>
        <taxon>Sphingobacteriaceae</taxon>
        <taxon>Pedobacter</taxon>
    </lineage>
</organism>
<dbReference type="InterPro" id="IPR022276">
    <property type="entry name" value="Conjug_transposon_TraK"/>
</dbReference>
<name>A0AAJ6B8Y3_9SPHI</name>
<accession>A0AAJ6B8Y3</accession>
<keyword evidence="1" id="KW-1133">Transmembrane helix</keyword>
<evidence type="ECO:0000313" key="2">
    <source>
        <dbReference type="EMBL" id="WEK21364.1"/>
    </source>
</evidence>
<evidence type="ECO:0000313" key="3">
    <source>
        <dbReference type="Proteomes" id="UP001214530"/>
    </source>
</evidence>
<dbReference type="EMBL" id="CP119313">
    <property type="protein sequence ID" value="WEK21364.1"/>
    <property type="molecule type" value="Genomic_DNA"/>
</dbReference>
<sequence length="206" mass="23914">MFKKTKNIDTAFKHIRMFSLLVITGCVVICCFAIYKSFMLVLTMQNKVYVLANGKALEAFAAERKDNIQVEAKDHIKTFHQYFFNLDPDDKVIMENIGKAMYMADQSAKREYDNLKEKSYYNNIISGNVSQRIYIDSIAINIDNHPYPFRCVATLEIIRATSIVRRNLITEGFLRSVSRSDHNPHGFLIENWKITQNNDVSVKQRQ</sequence>
<protein>
    <submittedName>
        <fullName evidence="2">Conjugative transposon protein TraK</fullName>
    </submittedName>
</protein>
<dbReference type="AlphaFoldDB" id="A0AAJ6B8Y3"/>
<dbReference type="Proteomes" id="UP001214530">
    <property type="component" value="Chromosome"/>
</dbReference>
<keyword evidence="1" id="KW-0472">Membrane</keyword>
<reference evidence="2" key="1">
    <citation type="submission" date="2023-03" db="EMBL/GenBank/DDBJ databases">
        <title>Andean soil-derived lignocellulolytic bacterial consortium as a source of novel taxa and putative plastic-active enzymes.</title>
        <authorList>
            <person name="Diaz-Garcia L."/>
            <person name="Chuvochina M."/>
            <person name="Feuerriegel G."/>
            <person name="Bunk B."/>
            <person name="Sproer C."/>
            <person name="Streit W.R."/>
            <person name="Rodriguez L.M."/>
            <person name="Overmann J."/>
            <person name="Jimenez D.J."/>
        </authorList>
    </citation>
    <scope>NUCLEOTIDE SEQUENCE</scope>
    <source>
        <strain evidence="2">MAG 3858</strain>
    </source>
</reference>
<evidence type="ECO:0000256" key="1">
    <source>
        <dbReference type="SAM" id="Phobius"/>
    </source>
</evidence>
<proteinExistence type="predicted"/>
<feature type="transmembrane region" description="Helical" evidence="1">
    <location>
        <begin position="20"/>
        <end position="42"/>
    </location>
</feature>